<dbReference type="EMBL" id="UETC01000007">
    <property type="protein sequence ID" value="SSA48168.1"/>
    <property type="molecule type" value="Genomic_DNA"/>
</dbReference>
<name>A0A2Y9AY26_9RHOB</name>
<evidence type="ECO:0000256" key="2">
    <source>
        <dbReference type="ARBA" id="ARBA00022598"/>
    </source>
</evidence>
<dbReference type="PANTHER" id="PTHR43201">
    <property type="entry name" value="ACYL-COA SYNTHETASE"/>
    <property type="match status" value="1"/>
</dbReference>
<sequence length="320" mass="34526">MTRTLTMGEVLSAQARLQPGRIGARDLARALTFREWNCRACRLANGLLDLGLEKGDRVAVLAHNRVEWAEIYAAVAKAGLIAIPVNFRVTAPEARFICADSGVRALIAEAALAPLADAFREVLGIGADRHILIGEGAVPGWRGYEDLIAAGSEEEPDVPVTPDDPWCLMYTSGTTGNPKGAIPSHREMAMLALMTEVKLGLKRRDDALLVMPMCHANSLNFFTSFLCIGARVTIFSRPSCDAAHCLRTIGEMGITFTSILPTHYMMMLDVPEADRGAGAYGAVENLIISSAPARVETKRAIMDMFPNSGLYELYGSTEAG</sequence>
<organism evidence="5 7">
    <name type="scientific">Jannaschia seohaensis</name>
    <dbReference type="NCBI Taxonomy" id="475081"/>
    <lineage>
        <taxon>Bacteria</taxon>
        <taxon>Pseudomonadati</taxon>
        <taxon>Pseudomonadota</taxon>
        <taxon>Alphaproteobacteria</taxon>
        <taxon>Rhodobacterales</taxon>
        <taxon>Roseobacteraceae</taxon>
        <taxon>Jannaschia</taxon>
    </lineage>
</organism>
<dbReference type="PROSITE" id="PS00455">
    <property type="entry name" value="AMP_BINDING"/>
    <property type="match status" value="1"/>
</dbReference>
<dbReference type="PANTHER" id="PTHR43201:SF5">
    <property type="entry name" value="MEDIUM-CHAIN ACYL-COA LIGASE ACSF2, MITOCHONDRIAL"/>
    <property type="match status" value="1"/>
</dbReference>
<dbReference type="Proteomes" id="UP000245839">
    <property type="component" value="Unassembled WGS sequence"/>
</dbReference>
<dbReference type="GO" id="GO:0031956">
    <property type="term" value="F:medium-chain fatty acid-CoA ligase activity"/>
    <property type="evidence" value="ECO:0007669"/>
    <property type="project" value="TreeGrafter"/>
</dbReference>
<evidence type="ECO:0000313" key="7">
    <source>
        <dbReference type="Proteomes" id="UP000251571"/>
    </source>
</evidence>
<dbReference type="SUPFAM" id="SSF56801">
    <property type="entry name" value="Acetyl-CoA synthetase-like"/>
    <property type="match status" value="1"/>
</dbReference>
<dbReference type="GO" id="GO:0006631">
    <property type="term" value="P:fatty acid metabolic process"/>
    <property type="evidence" value="ECO:0007669"/>
    <property type="project" value="TreeGrafter"/>
</dbReference>
<dbReference type="Proteomes" id="UP000251571">
    <property type="component" value="Unassembled WGS sequence"/>
</dbReference>
<evidence type="ECO:0000256" key="1">
    <source>
        <dbReference type="ARBA" id="ARBA00006432"/>
    </source>
</evidence>
<feature type="domain" description="AMP-dependent synthetase/ligase" evidence="3">
    <location>
        <begin position="13"/>
        <end position="319"/>
    </location>
</feature>
<dbReference type="Gene3D" id="3.40.50.12780">
    <property type="entry name" value="N-terminal domain of ligase-like"/>
    <property type="match status" value="1"/>
</dbReference>
<evidence type="ECO:0000313" key="6">
    <source>
        <dbReference type="Proteomes" id="UP000245839"/>
    </source>
</evidence>
<keyword evidence="6" id="KW-1185">Reference proteome</keyword>
<protein>
    <submittedName>
        <fullName evidence="5">AMP-binding enzyme</fullName>
    </submittedName>
</protein>
<reference evidence="5 7" key="1">
    <citation type="submission" date="2016-10" db="EMBL/GenBank/DDBJ databases">
        <authorList>
            <person name="Cai Z."/>
        </authorList>
    </citation>
    <scope>NUCLEOTIDE SEQUENCE [LARGE SCALE GENOMIC DNA]</scope>
    <source>
        <strain evidence="5 7">DSM 25227</strain>
    </source>
</reference>
<dbReference type="InterPro" id="IPR000873">
    <property type="entry name" value="AMP-dep_synth/lig_dom"/>
</dbReference>
<keyword evidence="2" id="KW-0436">Ligase</keyword>
<dbReference type="AlphaFoldDB" id="A0A2Y9AY26"/>
<dbReference type="RefSeq" id="WP_211317144.1">
    <property type="nucleotide sequence ID" value="NZ_QGDJ01000007.1"/>
</dbReference>
<evidence type="ECO:0000313" key="5">
    <source>
        <dbReference type="EMBL" id="SSA48168.1"/>
    </source>
</evidence>
<dbReference type="Pfam" id="PF00501">
    <property type="entry name" value="AMP-binding"/>
    <property type="match status" value="1"/>
</dbReference>
<accession>A0A2Y9AY26</accession>
<comment type="similarity">
    <text evidence="1">Belongs to the ATP-dependent AMP-binding enzyme family.</text>
</comment>
<proteinExistence type="inferred from homology"/>
<reference evidence="4 6" key="2">
    <citation type="submission" date="2018-03" db="EMBL/GenBank/DDBJ databases">
        <title>Genomic Encyclopedia of Archaeal and Bacterial Type Strains, Phase II (KMG-II): from individual species to whole genera.</title>
        <authorList>
            <person name="Goeker M."/>
        </authorList>
    </citation>
    <scope>NUCLEOTIDE SEQUENCE [LARGE SCALE GENOMIC DNA]</scope>
    <source>
        <strain evidence="4 6">DSM 25227</strain>
    </source>
</reference>
<evidence type="ECO:0000313" key="4">
    <source>
        <dbReference type="EMBL" id="PWJ16945.1"/>
    </source>
</evidence>
<gene>
    <name evidence="4" type="ORF">BCF38_10758</name>
    <name evidence="5" type="ORF">SAMN05421539_10758</name>
</gene>
<dbReference type="InterPro" id="IPR042099">
    <property type="entry name" value="ANL_N_sf"/>
</dbReference>
<dbReference type="InterPro" id="IPR020845">
    <property type="entry name" value="AMP-binding_CS"/>
</dbReference>
<dbReference type="EMBL" id="QGDJ01000007">
    <property type="protein sequence ID" value="PWJ16945.1"/>
    <property type="molecule type" value="Genomic_DNA"/>
</dbReference>
<evidence type="ECO:0000259" key="3">
    <source>
        <dbReference type="Pfam" id="PF00501"/>
    </source>
</evidence>